<dbReference type="RefSeq" id="WP_345084547.1">
    <property type="nucleotide sequence ID" value="NZ_BAABFA010000023.1"/>
</dbReference>
<sequence>MSRKQDNAELLNKIEAGLKLAIRKLYEQKAANNETAVICVNGEIKRVPARDLLKLQEGK</sequence>
<dbReference type="EMBL" id="BAABFA010000023">
    <property type="protein sequence ID" value="GAA4469257.1"/>
    <property type="molecule type" value="Genomic_DNA"/>
</dbReference>
<gene>
    <name evidence="1" type="ORF">GCM10023093_28360</name>
</gene>
<evidence type="ECO:0000313" key="1">
    <source>
        <dbReference type="EMBL" id="GAA4469257.1"/>
    </source>
</evidence>
<evidence type="ECO:0000313" key="2">
    <source>
        <dbReference type="Proteomes" id="UP001500067"/>
    </source>
</evidence>
<protein>
    <recommendedName>
        <fullName evidence="3">Phage protein</fullName>
    </recommendedName>
</protein>
<keyword evidence="2" id="KW-1185">Reference proteome</keyword>
<name>A0ABP8NQ46_9BACT</name>
<dbReference type="Proteomes" id="UP001500067">
    <property type="component" value="Unassembled WGS sequence"/>
</dbReference>
<organism evidence="1 2">
    <name type="scientific">Nemorincola caseinilytica</name>
    <dbReference type="NCBI Taxonomy" id="2054315"/>
    <lineage>
        <taxon>Bacteria</taxon>
        <taxon>Pseudomonadati</taxon>
        <taxon>Bacteroidota</taxon>
        <taxon>Chitinophagia</taxon>
        <taxon>Chitinophagales</taxon>
        <taxon>Chitinophagaceae</taxon>
        <taxon>Nemorincola</taxon>
    </lineage>
</organism>
<reference evidence="2" key="1">
    <citation type="journal article" date="2019" name="Int. J. Syst. Evol. Microbiol.">
        <title>The Global Catalogue of Microorganisms (GCM) 10K type strain sequencing project: providing services to taxonomists for standard genome sequencing and annotation.</title>
        <authorList>
            <consortium name="The Broad Institute Genomics Platform"/>
            <consortium name="The Broad Institute Genome Sequencing Center for Infectious Disease"/>
            <person name="Wu L."/>
            <person name="Ma J."/>
        </authorList>
    </citation>
    <scope>NUCLEOTIDE SEQUENCE [LARGE SCALE GENOMIC DNA]</scope>
    <source>
        <strain evidence="2">JCM 32105</strain>
    </source>
</reference>
<proteinExistence type="predicted"/>
<evidence type="ECO:0008006" key="3">
    <source>
        <dbReference type="Google" id="ProtNLM"/>
    </source>
</evidence>
<comment type="caution">
    <text evidence="1">The sequence shown here is derived from an EMBL/GenBank/DDBJ whole genome shotgun (WGS) entry which is preliminary data.</text>
</comment>
<accession>A0ABP8NQ46</accession>